<dbReference type="Gene3D" id="1.10.357.10">
    <property type="entry name" value="Tetracycline Repressor, domain 2"/>
    <property type="match status" value="1"/>
</dbReference>
<dbReference type="PRINTS" id="PR00455">
    <property type="entry name" value="HTHTETR"/>
</dbReference>
<dbReference type="Gene3D" id="1.10.10.60">
    <property type="entry name" value="Homeodomain-like"/>
    <property type="match status" value="1"/>
</dbReference>
<dbReference type="InterPro" id="IPR041583">
    <property type="entry name" value="TetR_C_31"/>
</dbReference>
<evidence type="ECO:0000259" key="5">
    <source>
        <dbReference type="PROSITE" id="PS50977"/>
    </source>
</evidence>
<dbReference type="SUPFAM" id="SSF48498">
    <property type="entry name" value="Tetracyclin repressor-like, C-terminal domain"/>
    <property type="match status" value="1"/>
</dbReference>
<evidence type="ECO:0000256" key="2">
    <source>
        <dbReference type="ARBA" id="ARBA00023125"/>
    </source>
</evidence>
<dbReference type="Pfam" id="PF00440">
    <property type="entry name" value="TetR_N"/>
    <property type="match status" value="1"/>
</dbReference>
<organism evidence="6 7">
    <name type="scientific">Streptomyces collinus</name>
    <dbReference type="NCBI Taxonomy" id="42684"/>
    <lineage>
        <taxon>Bacteria</taxon>
        <taxon>Bacillati</taxon>
        <taxon>Actinomycetota</taxon>
        <taxon>Actinomycetes</taxon>
        <taxon>Kitasatosporales</taxon>
        <taxon>Streptomycetaceae</taxon>
        <taxon>Streptomyces</taxon>
    </lineage>
</organism>
<dbReference type="PANTHER" id="PTHR30055">
    <property type="entry name" value="HTH-TYPE TRANSCRIPTIONAL REGULATOR RUTR"/>
    <property type="match status" value="1"/>
</dbReference>
<dbReference type="EMBL" id="JACHLX010000001">
    <property type="protein sequence ID" value="MBB5810884.1"/>
    <property type="molecule type" value="Genomic_DNA"/>
</dbReference>
<dbReference type="GO" id="GO:0000976">
    <property type="term" value="F:transcription cis-regulatory region binding"/>
    <property type="evidence" value="ECO:0007669"/>
    <property type="project" value="TreeGrafter"/>
</dbReference>
<evidence type="ECO:0000256" key="4">
    <source>
        <dbReference type="PROSITE-ProRule" id="PRU00335"/>
    </source>
</evidence>
<reference evidence="6 7" key="1">
    <citation type="submission" date="2020-08" db="EMBL/GenBank/DDBJ databases">
        <title>Sequencing the genomes of 1000 actinobacteria strains.</title>
        <authorList>
            <person name="Klenk H.-P."/>
        </authorList>
    </citation>
    <scope>NUCLEOTIDE SEQUENCE [LARGE SCALE GENOMIC DNA]</scope>
    <source>
        <strain evidence="6 7">DSM 40129</strain>
    </source>
</reference>
<dbReference type="AlphaFoldDB" id="A0AA89QD50"/>
<dbReference type="PANTHER" id="PTHR30055:SF234">
    <property type="entry name" value="HTH-TYPE TRANSCRIPTIONAL REGULATOR BETI"/>
    <property type="match status" value="1"/>
</dbReference>
<evidence type="ECO:0000313" key="7">
    <source>
        <dbReference type="Proteomes" id="UP000579531"/>
    </source>
</evidence>
<protein>
    <submittedName>
        <fullName evidence="6">AcrR family transcriptional regulator</fullName>
    </submittedName>
</protein>
<dbReference type="Proteomes" id="UP000579531">
    <property type="component" value="Unassembled WGS sequence"/>
</dbReference>
<keyword evidence="2 4" id="KW-0238">DNA-binding</keyword>
<accession>A0AA89QD50</accession>
<name>A0AA89QD50_STRCU</name>
<sequence length="258" mass="27853">MFKETYSPAVQRELTRAAMDRTSAAAPRHPAAHNLTCSGDFIIRLSRYDAVMAHVPAAERRPQLIKAAIDFMTREGVAAGSTRAIAAELGVAQATVHYTFGTKEGLYRAVMEQLTQDLITQVEQAAPADAGFEETASTLAAALWRTVREQPASHQLLTELTMFALRSPALSEALESHHRGVTEVTARLVTEAAERTGLTLAQPAETIARFFLAGFDGLTMQRLSHPDEEAEHTCLQAFVSAVVAMAAGRLDLVPVPAS</sequence>
<evidence type="ECO:0000256" key="3">
    <source>
        <dbReference type="ARBA" id="ARBA00023163"/>
    </source>
</evidence>
<dbReference type="Pfam" id="PF17940">
    <property type="entry name" value="TetR_C_31"/>
    <property type="match status" value="1"/>
</dbReference>
<comment type="caution">
    <text evidence="6">The sequence shown here is derived from an EMBL/GenBank/DDBJ whole genome shotgun (WGS) entry which is preliminary data.</text>
</comment>
<dbReference type="GO" id="GO:0003700">
    <property type="term" value="F:DNA-binding transcription factor activity"/>
    <property type="evidence" value="ECO:0007669"/>
    <property type="project" value="TreeGrafter"/>
</dbReference>
<dbReference type="InterPro" id="IPR009057">
    <property type="entry name" value="Homeodomain-like_sf"/>
</dbReference>
<keyword evidence="3" id="KW-0804">Transcription</keyword>
<gene>
    <name evidence="6" type="ORF">HNR72_001912</name>
</gene>
<keyword evidence="7" id="KW-1185">Reference proteome</keyword>
<evidence type="ECO:0000256" key="1">
    <source>
        <dbReference type="ARBA" id="ARBA00023015"/>
    </source>
</evidence>
<dbReference type="SUPFAM" id="SSF46689">
    <property type="entry name" value="Homeodomain-like"/>
    <property type="match status" value="1"/>
</dbReference>
<dbReference type="InterPro" id="IPR036271">
    <property type="entry name" value="Tet_transcr_reg_TetR-rel_C_sf"/>
</dbReference>
<dbReference type="InterPro" id="IPR001647">
    <property type="entry name" value="HTH_TetR"/>
</dbReference>
<keyword evidence="1" id="KW-0805">Transcription regulation</keyword>
<proteinExistence type="predicted"/>
<feature type="DNA-binding region" description="H-T-H motif" evidence="4">
    <location>
        <begin position="81"/>
        <end position="100"/>
    </location>
</feature>
<feature type="domain" description="HTH tetR-type" evidence="5">
    <location>
        <begin position="58"/>
        <end position="118"/>
    </location>
</feature>
<dbReference type="InterPro" id="IPR050109">
    <property type="entry name" value="HTH-type_TetR-like_transc_reg"/>
</dbReference>
<dbReference type="PROSITE" id="PS50977">
    <property type="entry name" value="HTH_TETR_2"/>
    <property type="match status" value="1"/>
</dbReference>
<evidence type="ECO:0000313" key="6">
    <source>
        <dbReference type="EMBL" id="MBB5810884.1"/>
    </source>
</evidence>